<feature type="compositionally biased region" description="Pro residues" evidence="5">
    <location>
        <begin position="212"/>
        <end position="221"/>
    </location>
</feature>
<comment type="similarity">
    <text evidence="4">Belongs to the HIPP family.</text>
</comment>
<dbReference type="PANTHER" id="PTHR45868:SF9">
    <property type="entry name" value="OS01G0933200 PROTEIN"/>
    <property type="match status" value="1"/>
</dbReference>
<dbReference type="GO" id="GO:0046872">
    <property type="term" value="F:metal ion binding"/>
    <property type="evidence" value="ECO:0007669"/>
    <property type="project" value="UniProtKB-KW"/>
</dbReference>
<evidence type="ECO:0000256" key="5">
    <source>
        <dbReference type="SAM" id="MobiDB-lite"/>
    </source>
</evidence>
<gene>
    <name evidence="8" type="primary">LOC100191808</name>
</gene>
<dbReference type="InterPro" id="IPR036163">
    <property type="entry name" value="HMA_dom_sf"/>
</dbReference>
<keyword evidence="10" id="KW-1267">Proteomics identification</keyword>
<dbReference type="GeneID" id="100191808"/>
<dbReference type="SUPFAM" id="SSF55008">
    <property type="entry name" value="HMA, heavy metal-associated domain"/>
    <property type="match status" value="1"/>
</dbReference>
<protein>
    <recommendedName>
        <fullName evidence="6">HMA domain-containing protein</fullName>
    </recommendedName>
</protein>
<evidence type="ECO:0000313" key="7">
    <source>
        <dbReference type="EMBL" id="ACF79029.1"/>
    </source>
</evidence>
<evidence type="ECO:0007829" key="10">
    <source>
        <dbReference type="PeptideAtlas" id="B4FA86"/>
    </source>
</evidence>
<feature type="region of interest" description="Disordered" evidence="5">
    <location>
        <begin position="398"/>
        <end position="434"/>
    </location>
</feature>
<dbReference type="Gene3D" id="3.30.70.100">
    <property type="match status" value="1"/>
</dbReference>
<evidence type="ECO:0000313" key="9">
    <source>
        <dbReference type="Proteomes" id="UP000007305"/>
    </source>
</evidence>
<feature type="compositionally biased region" description="Pro residues" evidence="5">
    <location>
        <begin position="329"/>
        <end position="341"/>
    </location>
</feature>
<keyword evidence="3" id="KW-0449">Lipoprotein</keyword>
<dbReference type="Pfam" id="PF00403">
    <property type="entry name" value="HMA"/>
    <property type="match status" value="1"/>
</dbReference>
<evidence type="ECO:0000259" key="6">
    <source>
        <dbReference type="PROSITE" id="PS50846"/>
    </source>
</evidence>
<keyword evidence="3" id="KW-0636">Prenylation</keyword>
<dbReference type="KEGG" id="zma:100191808"/>
<dbReference type="CDD" id="cd00371">
    <property type="entry name" value="HMA"/>
    <property type="match status" value="1"/>
</dbReference>
<dbReference type="RefSeq" id="NP_001130705.1">
    <property type="nucleotide sequence ID" value="NM_001137233.1"/>
</dbReference>
<reference evidence="7" key="1">
    <citation type="journal article" date="2009" name="PLoS Genet.">
        <title>Sequencing, mapping, and analysis of 27,455 maize full-length cDNAs.</title>
        <authorList>
            <person name="Soderlund C."/>
            <person name="Descour A."/>
            <person name="Kudrna D."/>
            <person name="Bomhoff M."/>
            <person name="Boyd L."/>
            <person name="Currie J."/>
            <person name="Angelova A."/>
            <person name="Collura K."/>
            <person name="Wissotski M."/>
            <person name="Ashley E."/>
            <person name="Morrow D."/>
            <person name="Fernandes J."/>
            <person name="Walbot V."/>
            <person name="Yu Y."/>
        </authorList>
    </citation>
    <scope>NUCLEOTIDE SEQUENCE</scope>
    <source>
        <strain evidence="7">B73</strain>
    </source>
</reference>
<evidence type="ECO:0000313" key="8">
    <source>
        <dbReference type="EnsemblPlants" id="Zm00001eb142250_P002"/>
    </source>
</evidence>
<evidence type="ECO:0000256" key="1">
    <source>
        <dbReference type="ARBA" id="ARBA00022481"/>
    </source>
</evidence>
<proteinExistence type="evidence at protein level"/>
<feature type="region of interest" description="Disordered" evidence="5">
    <location>
        <begin position="151"/>
        <end position="365"/>
    </location>
</feature>
<dbReference type="InterPro" id="IPR006121">
    <property type="entry name" value="HMA_dom"/>
</dbReference>
<evidence type="ECO:0000256" key="3">
    <source>
        <dbReference type="ARBA" id="ARBA00023289"/>
    </source>
</evidence>
<feature type="compositionally biased region" description="Low complexity" evidence="5">
    <location>
        <begin position="251"/>
        <end position="265"/>
    </location>
</feature>
<feature type="compositionally biased region" description="Low complexity" evidence="5">
    <location>
        <begin position="154"/>
        <end position="164"/>
    </location>
</feature>
<reference evidence="8" key="3">
    <citation type="submission" date="2019-07" db="EMBL/GenBank/DDBJ databases">
        <authorList>
            <person name="Seetharam A."/>
            <person name="Woodhouse M."/>
            <person name="Cannon E."/>
        </authorList>
    </citation>
    <scope>NUCLEOTIDE SEQUENCE [LARGE SCALE GENOMIC DNA]</scope>
    <source>
        <strain evidence="8">cv. B73</strain>
    </source>
</reference>
<feature type="domain" description="HMA" evidence="6">
    <location>
        <begin position="86"/>
        <end position="151"/>
    </location>
</feature>
<dbReference type="OrthoDB" id="689350at2759"/>
<feature type="compositionally biased region" description="Low complexity" evidence="5">
    <location>
        <begin position="318"/>
        <end position="328"/>
    </location>
</feature>
<dbReference type="EnsemblPlants" id="Zm00001eb142250_T002">
    <property type="protein sequence ID" value="Zm00001eb142250_P002"/>
    <property type="gene ID" value="Zm00001eb142250"/>
</dbReference>
<keyword evidence="9" id="KW-1185">Reference proteome</keyword>
<dbReference type="Proteomes" id="UP000007305">
    <property type="component" value="Chromosome 3"/>
</dbReference>
<reference evidence="8" key="4">
    <citation type="submission" date="2021-05" db="UniProtKB">
        <authorList>
            <consortium name="EnsemblPlants"/>
        </authorList>
    </citation>
    <scope>IDENTIFICATION</scope>
    <source>
        <strain evidence="8">cv. B73</strain>
    </source>
</reference>
<dbReference type="PROSITE" id="PS50846">
    <property type="entry name" value="HMA_2"/>
    <property type="match status" value="1"/>
</dbReference>
<keyword evidence="1" id="KW-0488">Methylation</keyword>
<dbReference type="FunCoup" id="B4FA86">
    <property type="interactions" value="804"/>
</dbReference>
<feature type="compositionally biased region" description="Low complexity" evidence="5">
    <location>
        <begin position="356"/>
        <end position="365"/>
    </location>
</feature>
<sequence length="434" mass="46572">MASSEPIECQVPMFSPLLSLISFPGPDRVPVLVHVCRARNWSSSSACLIPVPAVQPLFLFSSSSSSFCLILLLLSDPSVTVCPVLIQVVALRVSIHCQGCKKKVKKVLQNISGVYRCEIDARSNKVVATVSTELDPYMLVAKLRKSGKQAELWPEQPVQQQEQPAPVPPAESQRQEEPKNNQPAEPGRPSEPAEERGAAADTAEAAAAEPSNPLPSPPEPKPSAGGGEAPNPAAQDSKENASADDVGGGDDTAAAPAPAQQGPSEAKGKAKSKQHTAEMEERQPVDARVTVEYDHRGVGGGYVSRMPPPAVMSYNQVRPSVSASYYAPAPAPAPAPMPMGRPGPSQGYIDEHYTPSYSSSSNNYYSSNRSPAYEPYYYSAPQPAPYSYQYQYQPASSSEDYYYSAPPQRSAFSPPREGYGDMFNDENANSCTVM</sequence>
<organism evidence="7">
    <name type="scientific">Zea mays</name>
    <name type="common">Maize</name>
    <dbReference type="NCBI Taxonomy" id="4577"/>
    <lineage>
        <taxon>Eukaryota</taxon>
        <taxon>Viridiplantae</taxon>
        <taxon>Streptophyta</taxon>
        <taxon>Embryophyta</taxon>
        <taxon>Tracheophyta</taxon>
        <taxon>Spermatophyta</taxon>
        <taxon>Magnoliopsida</taxon>
        <taxon>Liliopsida</taxon>
        <taxon>Poales</taxon>
        <taxon>Poaceae</taxon>
        <taxon>PACMAD clade</taxon>
        <taxon>Panicoideae</taxon>
        <taxon>Andropogonodae</taxon>
        <taxon>Andropogoneae</taxon>
        <taxon>Tripsacinae</taxon>
        <taxon>Zea</taxon>
    </lineage>
</organism>
<accession>B4FA86</accession>
<dbReference type="Gramene" id="Zm00001eb142250_T002">
    <property type="protein sequence ID" value="Zm00001eb142250_P002"/>
    <property type="gene ID" value="Zm00001eb142250"/>
</dbReference>
<name>B4FA86_MAIZE</name>
<dbReference type="PANTHER" id="PTHR45868">
    <property type="entry name" value="HEAVY METAL-ASSOCIATED ISOPRENYLATED PLANT PROTEIN 33-RELATED"/>
    <property type="match status" value="1"/>
</dbReference>
<keyword evidence="2" id="KW-0479">Metal-binding</keyword>
<reference evidence="9" key="2">
    <citation type="submission" date="2015-12" db="EMBL/GenBank/DDBJ databases">
        <title>Update maize B73 reference genome by single molecule sequencing technologies.</title>
        <authorList>
            <consortium name="Maize Genome Sequencing Project"/>
            <person name="Ware D."/>
        </authorList>
    </citation>
    <scope>NUCLEOTIDE SEQUENCE [LARGE SCALE GENOMIC DNA]</scope>
    <source>
        <strain evidence="9">cv. B73</strain>
    </source>
</reference>
<evidence type="ECO:0000256" key="4">
    <source>
        <dbReference type="ARBA" id="ARBA00024045"/>
    </source>
</evidence>
<evidence type="ECO:0000256" key="2">
    <source>
        <dbReference type="ARBA" id="ARBA00022723"/>
    </source>
</evidence>
<dbReference type="EMBL" id="BT034024">
    <property type="protein sequence ID" value="ACF79029.1"/>
    <property type="molecule type" value="mRNA"/>
</dbReference>
<feature type="compositionally biased region" description="Low complexity" evidence="5">
    <location>
        <begin position="199"/>
        <end position="211"/>
    </location>
</feature>
<feature type="compositionally biased region" description="Basic and acidic residues" evidence="5">
    <location>
        <begin position="275"/>
        <end position="297"/>
    </location>
</feature>
<dbReference type="AlphaFoldDB" id="B4FA86"/>
<dbReference type="ExpressionAtlas" id="B4FA86">
    <property type="expression patterns" value="baseline and differential"/>
</dbReference>